<organism evidence="7 8">
    <name type="scientific">Stieleria bergensis</name>
    <dbReference type="NCBI Taxonomy" id="2528025"/>
    <lineage>
        <taxon>Bacteria</taxon>
        <taxon>Pseudomonadati</taxon>
        <taxon>Planctomycetota</taxon>
        <taxon>Planctomycetia</taxon>
        <taxon>Pirellulales</taxon>
        <taxon>Pirellulaceae</taxon>
        <taxon>Stieleria</taxon>
    </lineage>
</organism>
<dbReference type="AlphaFoldDB" id="A0A517SP53"/>
<evidence type="ECO:0000256" key="2">
    <source>
        <dbReference type="ARBA" id="ARBA00022475"/>
    </source>
</evidence>
<evidence type="ECO:0000256" key="3">
    <source>
        <dbReference type="ARBA" id="ARBA00022692"/>
    </source>
</evidence>
<feature type="transmembrane region" description="Helical" evidence="6">
    <location>
        <begin position="368"/>
        <end position="388"/>
    </location>
</feature>
<evidence type="ECO:0000313" key="7">
    <source>
        <dbReference type="EMBL" id="QDT57903.1"/>
    </source>
</evidence>
<evidence type="ECO:0000256" key="1">
    <source>
        <dbReference type="ARBA" id="ARBA00004651"/>
    </source>
</evidence>
<feature type="transmembrane region" description="Helical" evidence="6">
    <location>
        <begin position="253"/>
        <end position="281"/>
    </location>
</feature>
<dbReference type="Proteomes" id="UP000315003">
    <property type="component" value="Chromosome"/>
</dbReference>
<keyword evidence="4 6" id="KW-1133">Transmembrane helix</keyword>
<feature type="transmembrane region" description="Helical" evidence="6">
    <location>
        <begin position="287"/>
        <end position="305"/>
    </location>
</feature>
<feature type="transmembrane region" description="Helical" evidence="6">
    <location>
        <begin position="121"/>
        <end position="143"/>
    </location>
</feature>
<name>A0A517SP53_9BACT</name>
<feature type="transmembrane region" description="Helical" evidence="6">
    <location>
        <begin position="187"/>
        <end position="206"/>
    </location>
</feature>
<evidence type="ECO:0000256" key="6">
    <source>
        <dbReference type="SAM" id="Phobius"/>
    </source>
</evidence>
<gene>
    <name evidence="7" type="ORF">SV7mr_03890</name>
</gene>
<feature type="transmembrane region" description="Helical" evidence="6">
    <location>
        <begin position="338"/>
        <end position="362"/>
    </location>
</feature>
<dbReference type="GO" id="GO:0005886">
    <property type="term" value="C:plasma membrane"/>
    <property type="evidence" value="ECO:0007669"/>
    <property type="project" value="UniProtKB-SubCell"/>
</dbReference>
<feature type="transmembrane region" description="Helical" evidence="6">
    <location>
        <begin position="400"/>
        <end position="419"/>
    </location>
</feature>
<feature type="transmembrane region" description="Helical" evidence="6">
    <location>
        <begin position="212"/>
        <end position="233"/>
    </location>
</feature>
<accession>A0A517SP53</accession>
<sequence>MSPTTVSNDSILLAVTGSTVLQGNVLHQSARSDSKPQPLHVHAELALLTAGTIGALLGYAVTVVAARNLGPEFFNRFILTITLLGVASNLTEAGVGKYGLKILPAYKAEEAWGFYAGYWRFGIAVCAIASLSISNLLVLNVYLKSHQSIASETVFIGELCLPIIALSGVLSEYLMAAGRAVIATVTIRVIAPLTTLIGLELLPYLFEQPTAPQAITCYVIGSVIASTICLPLFLKRIPQQAKEAKPVYRGGRWLFSCISFATFGFLMAWLLQMNLVIAGIIDVPEDQVAHLAAAMQSGCLVMLVAKSTDKYFQPQLSKLITKKQWQESIGLRNQRHQFVALGNLLFLGIIAFFGRNILSIYGPGYVDAYPTLCWIAVGACFWTQFSMAPAFLNFIGLTRWVNTIIAITAVAMTGLTAWLCPTMGIRGAGIAFTVTVAPLAVGFALWANLLVFRKSERLARLDYLES</sequence>
<keyword evidence="5 6" id="KW-0472">Membrane</keyword>
<feature type="transmembrane region" description="Helical" evidence="6">
    <location>
        <begin position="45"/>
        <end position="65"/>
    </location>
</feature>
<evidence type="ECO:0008006" key="9">
    <source>
        <dbReference type="Google" id="ProtNLM"/>
    </source>
</evidence>
<dbReference type="PANTHER" id="PTHR30250">
    <property type="entry name" value="PST FAMILY PREDICTED COLANIC ACID TRANSPORTER"/>
    <property type="match status" value="1"/>
</dbReference>
<dbReference type="EMBL" id="CP036272">
    <property type="protein sequence ID" value="QDT57903.1"/>
    <property type="molecule type" value="Genomic_DNA"/>
</dbReference>
<comment type="subcellular location">
    <subcellularLocation>
        <location evidence="1">Cell membrane</location>
        <topology evidence="1">Multi-pass membrane protein</topology>
    </subcellularLocation>
</comment>
<proteinExistence type="predicted"/>
<dbReference type="PANTHER" id="PTHR30250:SF11">
    <property type="entry name" value="O-ANTIGEN TRANSPORTER-RELATED"/>
    <property type="match status" value="1"/>
</dbReference>
<evidence type="ECO:0000313" key="8">
    <source>
        <dbReference type="Proteomes" id="UP000315003"/>
    </source>
</evidence>
<protein>
    <recommendedName>
        <fullName evidence="9">Polysaccharide biosynthesis protein</fullName>
    </recommendedName>
</protein>
<feature type="transmembrane region" description="Helical" evidence="6">
    <location>
        <begin position="425"/>
        <end position="451"/>
    </location>
</feature>
<keyword evidence="2" id="KW-1003">Cell membrane</keyword>
<keyword evidence="3 6" id="KW-0812">Transmembrane</keyword>
<reference evidence="7 8" key="1">
    <citation type="submission" date="2019-02" db="EMBL/GenBank/DDBJ databases">
        <title>Deep-cultivation of Planctomycetes and their phenomic and genomic characterization uncovers novel biology.</title>
        <authorList>
            <person name="Wiegand S."/>
            <person name="Jogler M."/>
            <person name="Boedeker C."/>
            <person name="Pinto D."/>
            <person name="Vollmers J."/>
            <person name="Rivas-Marin E."/>
            <person name="Kohn T."/>
            <person name="Peeters S.H."/>
            <person name="Heuer A."/>
            <person name="Rast P."/>
            <person name="Oberbeckmann S."/>
            <person name="Bunk B."/>
            <person name="Jeske O."/>
            <person name="Meyerdierks A."/>
            <person name="Storesund J.E."/>
            <person name="Kallscheuer N."/>
            <person name="Luecker S."/>
            <person name="Lage O.M."/>
            <person name="Pohl T."/>
            <person name="Merkel B.J."/>
            <person name="Hornburger P."/>
            <person name="Mueller R.-W."/>
            <person name="Bruemmer F."/>
            <person name="Labrenz M."/>
            <person name="Spormann A.M."/>
            <person name="Op den Camp H."/>
            <person name="Overmann J."/>
            <person name="Amann R."/>
            <person name="Jetten M.S.M."/>
            <person name="Mascher T."/>
            <person name="Medema M.H."/>
            <person name="Devos D.P."/>
            <person name="Kaster A.-K."/>
            <person name="Ovreas L."/>
            <person name="Rohde M."/>
            <person name="Galperin M.Y."/>
            <person name="Jogler C."/>
        </authorList>
    </citation>
    <scope>NUCLEOTIDE SEQUENCE [LARGE SCALE GENOMIC DNA]</scope>
    <source>
        <strain evidence="7 8">SV_7m_r</strain>
    </source>
</reference>
<keyword evidence="8" id="KW-1185">Reference proteome</keyword>
<evidence type="ECO:0000256" key="5">
    <source>
        <dbReference type="ARBA" id="ARBA00023136"/>
    </source>
</evidence>
<dbReference type="RefSeq" id="WP_419187972.1">
    <property type="nucleotide sequence ID" value="NZ_CP036272.1"/>
</dbReference>
<feature type="transmembrane region" description="Helical" evidence="6">
    <location>
        <begin position="77"/>
        <end position="100"/>
    </location>
</feature>
<dbReference type="InterPro" id="IPR050833">
    <property type="entry name" value="Poly_Biosynth_Transport"/>
</dbReference>
<evidence type="ECO:0000256" key="4">
    <source>
        <dbReference type="ARBA" id="ARBA00022989"/>
    </source>
</evidence>